<proteinExistence type="predicted"/>
<dbReference type="InterPro" id="IPR011989">
    <property type="entry name" value="ARM-like"/>
</dbReference>
<dbReference type="Proteomes" id="UP001152797">
    <property type="component" value="Unassembled WGS sequence"/>
</dbReference>
<dbReference type="AlphaFoldDB" id="A0A9P1D9F7"/>
<dbReference type="InterPro" id="IPR016024">
    <property type="entry name" value="ARM-type_fold"/>
</dbReference>
<gene>
    <name evidence="1" type="ORF">C1SCF055_LOCUS31887</name>
</gene>
<sequence>MASKRLAVTKAELEDVNVALKKESSYLGICGSDLSRYAAQLEEKERLLMQIVELQVHLKAAAPPPGPPANFDRCSLPKVVQHMLDYEAVPTECIKALRALASLAYKDVNEVASHRTGMAQLLRLVQLHPDEDQLQLAAMKCLCHLAFENDIARRELSDRNVLDALMAARQSSALDVRKVADEATARIIAAEAQSTTAGRAGAKALLHIFRAEAQARGKQIPTSLREILKLLSEELVDVGFLAECFIEAAPSGTEEGVGWLSLLVDLIGQNPALVCPGAAAATTSLMDAFPRSLPIQSQGVAALTALAASRGGPKVVADAKGVKSVESAHGSIGLEDAELQTSCINFLVAWLWFSLRGAVVSALDWPLDIQDLCDVDYPRVVSVIKEAMQRHLDVVSLQVAALCGLAKIVEVLSVAAEMKAAGTEGLIKTVLAHHREQKQVWTWGRILLDNMGLDRNWTLRDK</sequence>
<dbReference type="EMBL" id="CAMXCT010003780">
    <property type="protein sequence ID" value="CAI4006230.1"/>
    <property type="molecule type" value="Genomic_DNA"/>
</dbReference>
<dbReference type="EMBL" id="CAMXCT020003780">
    <property type="protein sequence ID" value="CAL1159605.1"/>
    <property type="molecule type" value="Genomic_DNA"/>
</dbReference>
<protein>
    <submittedName>
        <fullName evidence="1">Uncharacterized protein</fullName>
    </submittedName>
</protein>
<dbReference type="SUPFAM" id="SSF48371">
    <property type="entry name" value="ARM repeat"/>
    <property type="match status" value="1"/>
</dbReference>
<dbReference type="EMBL" id="CAMXCT030003780">
    <property type="protein sequence ID" value="CAL4793542.1"/>
    <property type="molecule type" value="Genomic_DNA"/>
</dbReference>
<reference evidence="2 3" key="2">
    <citation type="submission" date="2024-05" db="EMBL/GenBank/DDBJ databases">
        <authorList>
            <person name="Chen Y."/>
            <person name="Shah S."/>
            <person name="Dougan E. K."/>
            <person name="Thang M."/>
            <person name="Chan C."/>
        </authorList>
    </citation>
    <scope>NUCLEOTIDE SEQUENCE [LARGE SCALE GENOMIC DNA]</scope>
</reference>
<keyword evidence="3" id="KW-1185">Reference proteome</keyword>
<reference evidence="1" key="1">
    <citation type="submission" date="2022-10" db="EMBL/GenBank/DDBJ databases">
        <authorList>
            <person name="Chen Y."/>
            <person name="Dougan E. K."/>
            <person name="Chan C."/>
            <person name="Rhodes N."/>
            <person name="Thang M."/>
        </authorList>
    </citation>
    <scope>NUCLEOTIDE SEQUENCE</scope>
</reference>
<accession>A0A9P1D9F7</accession>
<dbReference type="OrthoDB" id="431406at2759"/>
<evidence type="ECO:0000313" key="1">
    <source>
        <dbReference type="EMBL" id="CAI4006230.1"/>
    </source>
</evidence>
<dbReference type="Gene3D" id="1.25.10.10">
    <property type="entry name" value="Leucine-rich Repeat Variant"/>
    <property type="match status" value="1"/>
</dbReference>
<organism evidence="1">
    <name type="scientific">Cladocopium goreaui</name>
    <dbReference type="NCBI Taxonomy" id="2562237"/>
    <lineage>
        <taxon>Eukaryota</taxon>
        <taxon>Sar</taxon>
        <taxon>Alveolata</taxon>
        <taxon>Dinophyceae</taxon>
        <taxon>Suessiales</taxon>
        <taxon>Symbiodiniaceae</taxon>
        <taxon>Cladocopium</taxon>
    </lineage>
</organism>
<name>A0A9P1D9F7_9DINO</name>
<comment type="caution">
    <text evidence="1">The sequence shown here is derived from an EMBL/GenBank/DDBJ whole genome shotgun (WGS) entry which is preliminary data.</text>
</comment>
<evidence type="ECO:0000313" key="2">
    <source>
        <dbReference type="EMBL" id="CAL4793542.1"/>
    </source>
</evidence>
<evidence type="ECO:0000313" key="3">
    <source>
        <dbReference type="Proteomes" id="UP001152797"/>
    </source>
</evidence>